<dbReference type="EnsemblPlants" id="Solyc05g047495.1.1">
    <property type="protein sequence ID" value="Solyc05g047495.1.1"/>
    <property type="gene ID" value="Solyc05g047495.1"/>
</dbReference>
<keyword evidence="2" id="KW-1185">Reference proteome</keyword>
<dbReference type="AlphaFoldDB" id="A0A3Q7GMI9"/>
<reference evidence="1" key="1">
    <citation type="journal article" date="2012" name="Nature">
        <title>The tomato genome sequence provides insights into fleshy fruit evolution.</title>
        <authorList>
            <consortium name="Tomato Genome Consortium"/>
        </authorList>
    </citation>
    <scope>NUCLEOTIDE SEQUENCE [LARGE SCALE GENOMIC DNA]</scope>
    <source>
        <strain evidence="1">cv. Heinz 1706</strain>
    </source>
</reference>
<dbReference type="SUPFAM" id="SSF52540">
    <property type="entry name" value="P-loop containing nucleoside triphosphate hydrolases"/>
    <property type="match status" value="1"/>
</dbReference>
<organism evidence="1">
    <name type="scientific">Solanum lycopersicum</name>
    <name type="common">Tomato</name>
    <name type="synonym">Lycopersicon esculentum</name>
    <dbReference type="NCBI Taxonomy" id="4081"/>
    <lineage>
        <taxon>Eukaryota</taxon>
        <taxon>Viridiplantae</taxon>
        <taxon>Streptophyta</taxon>
        <taxon>Embryophyta</taxon>
        <taxon>Tracheophyta</taxon>
        <taxon>Spermatophyta</taxon>
        <taxon>Magnoliopsida</taxon>
        <taxon>eudicotyledons</taxon>
        <taxon>Gunneridae</taxon>
        <taxon>Pentapetalae</taxon>
        <taxon>asterids</taxon>
        <taxon>lamiids</taxon>
        <taxon>Solanales</taxon>
        <taxon>Solanaceae</taxon>
        <taxon>Solanoideae</taxon>
        <taxon>Solaneae</taxon>
        <taxon>Solanum</taxon>
        <taxon>Solanum subgen. Lycopersicon</taxon>
    </lineage>
</organism>
<proteinExistence type="predicted"/>
<evidence type="ECO:0000313" key="2">
    <source>
        <dbReference type="Proteomes" id="UP000004994"/>
    </source>
</evidence>
<dbReference type="Gramene" id="Solyc05g047495.1.1">
    <property type="protein sequence ID" value="Solyc05g047495.1.1"/>
    <property type="gene ID" value="Solyc05g047495.1"/>
</dbReference>
<sequence length="95" mass="11208">MRLYGPFLNRILNYWKEIIEKLDKVLFLINLIQLKHLAEFLKYLFVIEEENFGVADGILKVCSFRNLRNLEVNKKGKSLAGVKNKNLFHRGEVQD</sequence>
<dbReference type="InParanoid" id="A0A3Q7GMI9"/>
<dbReference type="SMR" id="A0A3Q7GMI9"/>
<dbReference type="STRING" id="4081.A0A3Q7GMI9"/>
<dbReference type="Gene3D" id="3.40.50.300">
    <property type="entry name" value="P-loop containing nucleotide triphosphate hydrolases"/>
    <property type="match status" value="1"/>
</dbReference>
<name>A0A3Q7GMI9_SOLLC</name>
<dbReference type="InterPro" id="IPR027417">
    <property type="entry name" value="P-loop_NTPase"/>
</dbReference>
<dbReference type="Proteomes" id="UP000004994">
    <property type="component" value="Chromosome 5"/>
</dbReference>
<accession>A0A3Q7GMI9</accession>
<protein>
    <submittedName>
        <fullName evidence="1">Uncharacterized protein</fullName>
    </submittedName>
</protein>
<reference evidence="1" key="2">
    <citation type="submission" date="2019-01" db="UniProtKB">
        <authorList>
            <consortium name="EnsemblPlants"/>
        </authorList>
    </citation>
    <scope>IDENTIFICATION</scope>
    <source>
        <strain evidence="1">cv. Heinz 1706</strain>
    </source>
</reference>
<dbReference type="OMA" id="PDIEMME"/>
<evidence type="ECO:0000313" key="1">
    <source>
        <dbReference type="EnsemblPlants" id="Solyc05g047495.1.1"/>
    </source>
</evidence>